<evidence type="ECO:0000313" key="3">
    <source>
        <dbReference type="Proteomes" id="UP000835052"/>
    </source>
</evidence>
<organism evidence="2 3">
    <name type="scientific">Caenorhabditis auriculariae</name>
    <dbReference type="NCBI Taxonomy" id="2777116"/>
    <lineage>
        <taxon>Eukaryota</taxon>
        <taxon>Metazoa</taxon>
        <taxon>Ecdysozoa</taxon>
        <taxon>Nematoda</taxon>
        <taxon>Chromadorea</taxon>
        <taxon>Rhabditida</taxon>
        <taxon>Rhabditina</taxon>
        <taxon>Rhabditomorpha</taxon>
        <taxon>Rhabditoidea</taxon>
        <taxon>Rhabditidae</taxon>
        <taxon>Peloderinae</taxon>
        <taxon>Caenorhabditis</taxon>
    </lineage>
</organism>
<feature type="compositionally biased region" description="Polar residues" evidence="1">
    <location>
        <begin position="149"/>
        <end position="169"/>
    </location>
</feature>
<protein>
    <submittedName>
        <fullName evidence="2">Uncharacterized protein</fullName>
    </submittedName>
</protein>
<gene>
    <name evidence="2" type="ORF">CAUJ_LOCUS16251</name>
</gene>
<sequence length="344" mass="37623">MYKKSNKSLAPLTTPTVALSGLPASALPSPAVKSDGSCDVFDDLVPISKSAQPSAARQQGVARVADLVEESAASPPNEPKEKYDDHDDHDDDDKEHNSRVSPFNVVSTTSSTAASPVSETTTSKSQGHGSEDGVHTADEANRQAEAANTHGTPATTSASGANEKTSNESSRCHYGVGQIVSTASKDQRFRQLRFHARGRELVHSQFSTSVVPRPPHPEVLNQFRKRVKLTPLTTRCRVAIEHLPVLVLVFHGRSTCRFRLAWVDSVNPAAIQATPSLRDFYRNQVEEEYRSDEMANFVAEGRSPVTGKPEHYLLKCPLENHQYKIEPLFQQKNPAANPNRNAVP</sequence>
<evidence type="ECO:0000256" key="1">
    <source>
        <dbReference type="SAM" id="MobiDB-lite"/>
    </source>
</evidence>
<feature type="compositionally biased region" description="Low complexity" evidence="1">
    <location>
        <begin position="105"/>
        <end position="123"/>
    </location>
</feature>
<dbReference type="Proteomes" id="UP000835052">
    <property type="component" value="Unassembled WGS sequence"/>
</dbReference>
<keyword evidence="3" id="KW-1185">Reference proteome</keyword>
<reference evidence="2" key="1">
    <citation type="submission" date="2020-10" db="EMBL/GenBank/DDBJ databases">
        <authorList>
            <person name="Kikuchi T."/>
        </authorList>
    </citation>
    <scope>NUCLEOTIDE SEQUENCE</scope>
    <source>
        <strain evidence="2">NKZ352</strain>
    </source>
</reference>
<proteinExistence type="predicted"/>
<evidence type="ECO:0000313" key="2">
    <source>
        <dbReference type="EMBL" id="CAD6200355.1"/>
    </source>
</evidence>
<feature type="region of interest" description="Disordered" evidence="1">
    <location>
        <begin position="50"/>
        <end position="134"/>
    </location>
</feature>
<accession>A0A8S1HXW0</accession>
<feature type="region of interest" description="Disordered" evidence="1">
    <location>
        <begin position="146"/>
        <end position="173"/>
    </location>
</feature>
<dbReference type="AlphaFoldDB" id="A0A8S1HXW0"/>
<name>A0A8S1HXW0_9PELO</name>
<comment type="caution">
    <text evidence="2">The sequence shown here is derived from an EMBL/GenBank/DDBJ whole genome shotgun (WGS) entry which is preliminary data.</text>
</comment>
<dbReference type="EMBL" id="CAJGYM010000369">
    <property type="protein sequence ID" value="CAD6200355.1"/>
    <property type="molecule type" value="Genomic_DNA"/>
</dbReference>